<dbReference type="Gene3D" id="1.20.1070.10">
    <property type="entry name" value="Rhodopsin 7-helix transmembrane proteins"/>
    <property type="match status" value="1"/>
</dbReference>
<reference evidence="1" key="2">
    <citation type="journal article" date="2015" name="Fish Shellfish Immunol.">
        <title>Early steps in the European eel (Anguilla anguilla)-Vibrio vulnificus interaction in the gills: Role of the RtxA13 toxin.</title>
        <authorList>
            <person name="Callol A."/>
            <person name="Pajuelo D."/>
            <person name="Ebbesson L."/>
            <person name="Teles M."/>
            <person name="MacKenzie S."/>
            <person name="Amaro C."/>
        </authorList>
    </citation>
    <scope>NUCLEOTIDE SEQUENCE</scope>
</reference>
<evidence type="ECO:0000313" key="1">
    <source>
        <dbReference type="EMBL" id="JAH44707.1"/>
    </source>
</evidence>
<reference evidence="1" key="1">
    <citation type="submission" date="2014-11" db="EMBL/GenBank/DDBJ databases">
        <authorList>
            <person name="Amaro Gonzalez C."/>
        </authorList>
    </citation>
    <scope>NUCLEOTIDE SEQUENCE</scope>
</reference>
<protein>
    <recommendedName>
        <fullName evidence="2">G-protein coupled receptors family 1 profile domain-containing protein</fullName>
    </recommendedName>
</protein>
<evidence type="ECO:0008006" key="2">
    <source>
        <dbReference type="Google" id="ProtNLM"/>
    </source>
</evidence>
<name>A0A0E9STW6_ANGAN</name>
<dbReference type="AlphaFoldDB" id="A0A0E9STW6"/>
<accession>A0A0E9STW6</accession>
<dbReference type="EMBL" id="GBXM01063870">
    <property type="protein sequence ID" value="JAH44707.1"/>
    <property type="molecule type" value="Transcribed_RNA"/>
</dbReference>
<organism evidence="1">
    <name type="scientific">Anguilla anguilla</name>
    <name type="common">European freshwater eel</name>
    <name type="synonym">Muraena anguilla</name>
    <dbReference type="NCBI Taxonomy" id="7936"/>
    <lineage>
        <taxon>Eukaryota</taxon>
        <taxon>Metazoa</taxon>
        <taxon>Chordata</taxon>
        <taxon>Craniata</taxon>
        <taxon>Vertebrata</taxon>
        <taxon>Euteleostomi</taxon>
        <taxon>Actinopterygii</taxon>
        <taxon>Neopterygii</taxon>
        <taxon>Teleostei</taxon>
        <taxon>Anguilliformes</taxon>
        <taxon>Anguillidae</taxon>
        <taxon>Anguilla</taxon>
    </lineage>
</organism>
<dbReference type="SUPFAM" id="SSF81321">
    <property type="entry name" value="Family A G protein-coupled receptor-like"/>
    <property type="match status" value="1"/>
</dbReference>
<proteinExistence type="predicted"/>
<sequence>MFAAFFVPYGVLLFLRSLCVIQYNLVVRMGTVCFVSFNICFDPLVYYFSLDDFWKKKAQHTLDT</sequence>